<accession>A0A6L6V8N6</accession>
<dbReference type="AlphaFoldDB" id="A0A6L6V8N6"/>
<name>A0A6L6V8N6_AGRVI</name>
<dbReference type="EMBL" id="WPHR01000003">
    <property type="protein sequence ID" value="MUZ72063.1"/>
    <property type="molecule type" value="Genomic_DNA"/>
</dbReference>
<reference evidence="1 2" key="1">
    <citation type="submission" date="2019-12" db="EMBL/GenBank/DDBJ databases">
        <title>Whole-genome sequencing of Allorhizobium vitis.</title>
        <authorList>
            <person name="Gan H.M."/>
            <person name="Szegedi E."/>
            <person name="Burr T."/>
            <person name="Savka M.A."/>
        </authorList>
    </citation>
    <scope>NUCLEOTIDE SEQUENCE [LARGE SCALE GENOMIC DNA]</scope>
    <source>
        <strain evidence="1 2">CG516</strain>
    </source>
</reference>
<evidence type="ECO:0000313" key="2">
    <source>
        <dbReference type="Proteomes" id="UP000477951"/>
    </source>
</evidence>
<gene>
    <name evidence="1" type="ORF">GOZ90_05135</name>
</gene>
<comment type="caution">
    <text evidence="1">The sequence shown here is derived from an EMBL/GenBank/DDBJ whole genome shotgun (WGS) entry which is preliminary data.</text>
</comment>
<dbReference type="Proteomes" id="UP000477951">
    <property type="component" value="Unassembled WGS sequence"/>
</dbReference>
<dbReference type="RefSeq" id="WP_156613981.1">
    <property type="nucleotide sequence ID" value="NZ_WPHR01000003.1"/>
</dbReference>
<evidence type="ECO:0000313" key="1">
    <source>
        <dbReference type="EMBL" id="MUZ72063.1"/>
    </source>
</evidence>
<proteinExistence type="predicted"/>
<sequence length="105" mass="11966">MMALQSDQVEIIDDWHVMGMTAISLPNLILGKEQSFAEEDRACVTSFSVWLRYALKTLSDMAKQLPFNMPSVAPPVWPREKLELPRLWFAWNEGALVCNRNLGSI</sequence>
<organism evidence="1 2">
    <name type="scientific">Agrobacterium vitis</name>
    <name type="common">Rhizobium vitis</name>
    <dbReference type="NCBI Taxonomy" id="373"/>
    <lineage>
        <taxon>Bacteria</taxon>
        <taxon>Pseudomonadati</taxon>
        <taxon>Pseudomonadota</taxon>
        <taxon>Alphaproteobacteria</taxon>
        <taxon>Hyphomicrobiales</taxon>
        <taxon>Rhizobiaceae</taxon>
        <taxon>Rhizobium/Agrobacterium group</taxon>
        <taxon>Agrobacterium</taxon>
    </lineage>
</organism>
<protein>
    <submittedName>
        <fullName evidence="1">Uncharacterized protein</fullName>
    </submittedName>
</protein>